<dbReference type="Pfam" id="PF17390">
    <property type="entry name" value="Bac_rhamnosid_C"/>
    <property type="match status" value="1"/>
</dbReference>
<name>A0A1C1A841_9BACL</name>
<comment type="caution">
    <text evidence="3">The sequence shown here is derived from an EMBL/GenBank/DDBJ whole genome shotgun (WGS) entry which is preliminary data.</text>
</comment>
<dbReference type="PANTHER" id="PTHR34987">
    <property type="entry name" value="C, PUTATIVE (AFU_ORTHOLOGUE AFUA_3G02880)-RELATED"/>
    <property type="match status" value="1"/>
</dbReference>
<dbReference type="Gene3D" id="1.50.10.10">
    <property type="match status" value="1"/>
</dbReference>
<dbReference type="Gene3D" id="2.60.420.10">
    <property type="entry name" value="Maltose phosphorylase, domain 3"/>
    <property type="match status" value="1"/>
</dbReference>
<feature type="domain" description="Alpha-L-rhamnosidase C-terminal" evidence="2">
    <location>
        <begin position="284"/>
        <end position="359"/>
    </location>
</feature>
<evidence type="ECO:0000259" key="2">
    <source>
        <dbReference type="Pfam" id="PF17390"/>
    </source>
</evidence>
<dbReference type="InterPro" id="IPR008928">
    <property type="entry name" value="6-hairpin_glycosidase_sf"/>
</dbReference>
<accession>A0A1C1A841</accession>
<dbReference type="AlphaFoldDB" id="A0A1C1A841"/>
<evidence type="ECO:0000313" key="3">
    <source>
        <dbReference type="EMBL" id="OCT16765.1"/>
    </source>
</evidence>
<reference evidence="4" key="1">
    <citation type="submission" date="2016-05" db="EMBL/GenBank/DDBJ databases">
        <title>Paenibacillus oryzae. sp. nov., isolated from the rice root.</title>
        <authorList>
            <person name="Zhang J."/>
            <person name="Zhang X."/>
        </authorList>
    </citation>
    <scope>NUCLEOTIDE SEQUENCE [LARGE SCALE GENOMIC DNA]</scope>
    <source>
        <strain evidence="4">KCTC13222</strain>
    </source>
</reference>
<dbReference type="InterPro" id="IPR035396">
    <property type="entry name" value="Bac_rhamnosid6H"/>
</dbReference>
<evidence type="ECO:0008006" key="5">
    <source>
        <dbReference type="Google" id="ProtNLM"/>
    </source>
</evidence>
<dbReference type="Pfam" id="PF17389">
    <property type="entry name" value="Bac_rhamnosid6H"/>
    <property type="match status" value="1"/>
</dbReference>
<dbReference type="GO" id="GO:0005975">
    <property type="term" value="P:carbohydrate metabolic process"/>
    <property type="evidence" value="ECO:0007669"/>
    <property type="project" value="InterPro"/>
</dbReference>
<dbReference type="InterPro" id="IPR035398">
    <property type="entry name" value="Bac_rhamnosid_C"/>
</dbReference>
<dbReference type="RefSeq" id="WP_065850852.1">
    <property type="nucleotide sequence ID" value="NZ_LYPC01000010.1"/>
</dbReference>
<dbReference type="SUPFAM" id="SSF48208">
    <property type="entry name" value="Six-hairpin glycosidases"/>
    <property type="match status" value="1"/>
</dbReference>
<dbReference type="OrthoDB" id="9815108at2"/>
<dbReference type="Proteomes" id="UP000093309">
    <property type="component" value="Unassembled WGS sequence"/>
</dbReference>
<keyword evidence="4" id="KW-1185">Reference proteome</keyword>
<dbReference type="STRING" id="512399.A8709_08880"/>
<evidence type="ECO:0000259" key="1">
    <source>
        <dbReference type="Pfam" id="PF17389"/>
    </source>
</evidence>
<dbReference type="InterPro" id="IPR012341">
    <property type="entry name" value="6hp_glycosidase-like_sf"/>
</dbReference>
<dbReference type="PANTHER" id="PTHR34987:SF2">
    <property type="entry name" value="B, PUTATIVE (AFU_ORTHOLOGUE AFUA_7G05040)-RELATED"/>
    <property type="match status" value="1"/>
</dbReference>
<proteinExistence type="predicted"/>
<organism evidence="3 4">
    <name type="scientific">Paenibacillus pectinilyticus</name>
    <dbReference type="NCBI Taxonomy" id="512399"/>
    <lineage>
        <taxon>Bacteria</taxon>
        <taxon>Bacillati</taxon>
        <taxon>Bacillota</taxon>
        <taxon>Bacilli</taxon>
        <taxon>Bacillales</taxon>
        <taxon>Paenibacillaceae</taxon>
        <taxon>Paenibacillus</taxon>
    </lineage>
</organism>
<gene>
    <name evidence="3" type="ORF">A8709_08880</name>
</gene>
<sequence>MSTLDDRLPRKALDMFRASRNNHLGLVNCAYPEQGGKHISSFSLWWVAMVYDYALWRGDSEWVRSMMSSVRDELDRLLVQRSSQGAVKLPISWNFMDWQTAPSEAWNSGTPPHGEDRLNAAFNLQMIHTLELVAKLEAYLGETELELRTRRLAEELSNVALQLFWNEERGLFADDTGHQYYSEHAQVLALLCESIPSNLNRRLVPGMLKAKDLMRTSIYFDHYTFEALASTSHIEELLARFEPWFGMEANGLRTTPEIFLDSTRSDCHAWGAHPIYHVYTNLLGIRPASMGFTSVVIRPQPGSLTHLHSKLPHPKGCMEVRLESRGSHWHIEVTLPQGLPGTLVLGNDHYPLKTGQNKFEFPV</sequence>
<evidence type="ECO:0000313" key="4">
    <source>
        <dbReference type="Proteomes" id="UP000093309"/>
    </source>
</evidence>
<feature type="domain" description="Alpha-L-rhamnosidase six-hairpin glycosidase" evidence="1">
    <location>
        <begin position="10"/>
        <end position="281"/>
    </location>
</feature>
<dbReference type="EMBL" id="LYPC01000010">
    <property type="protein sequence ID" value="OCT16765.1"/>
    <property type="molecule type" value="Genomic_DNA"/>
</dbReference>
<protein>
    <recommendedName>
        <fullName evidence="5">Alpha-L-rhamnosidase six-hairpin glycosidase domain-containing protein</fullName>
    </recommendedName>
</protein>